<feature type="transmembrane region" description="Helical" evidence="10">
    <location>
        <begin position="257"/>
        <end position="273"/>
    </location>
</feature>
<evidence type="ECO:0000256" key="1">
    <source>
        <dbReference type="ARBA" id="ARBA00002936"/>
    </source>
</evidence>
<reference evidence="12" key="2">
    <citation type="submission" date="2025-09" db="UniProtKB">
        <authorList>
            <consortium name="Ensembl"/>
        </authorList>
    </citation>
    <scope>IDENTIFICATION</scope>
</reference>
<dbReference type="GO" id="GO:0004930">
    <property type="term" value="F:G protein-coupled receptor activity"/>
    <property type="evidence" value="ECO:0007669"/>
    <property type="project" value="UniProtKB-KW"/>
</dbReference>
<sequence>MQETPVCLRVRHFLYYNMSDSNTSNFNNPSTFILLGIPGLEAAHIWISIPFCAMYALAVLGNFTILFIVKREPSLHEPMFYFLCMLAVTDLVTCTSTMPKMLSIFWFNSREISFNACLTQMYFVHCFSAMESGILVAMAFDRYVAICNPLRHSTILTNSVVAKIGLAVALRCGTLALPYPLLARWWPYCRTNIIHLSYCGHIAVVKLACADIRISSYYGLFELFSVSGMDVFFITVSYTLILRAIFRLPTKDARLKTFRTCISHLCAIFVLYVPDFFSSLMFRFGHNNVPLHFHVLMANVYLLVPPMLNPIIYGVRTKQIRDRLLRLFSHKGT</sequence>
<keyword evidence="5 10" id="KW-0552">Olfaction</keyword>
<evidence type="ECO:0000256" key="8">
    <source>
        <dbReference type="ARBA" id="ARBA00023224"/>
    </source>
</evidence>
<evidence type="ECO:0000259" key="11">
    <source>
        <dbReference type="PROSITE" id="PS50262"/>
    </source>
</evidence>
<evidence type="ECO:0000256" key="10">
    <source>
        <dbReference type="RuleBase" id="RU363047"/>
    </source>
</evidence>
<keyword evidence="13" id="KW-1185">Reference proteome</keyword>
<evidence type="ECO:0000256" key="9">
    <source>
        <dbReference type="RuleBase" id="RU000688"/>
    </source>
</evidence>
<proteinExistence type="inferred from homology"/>
<comment type="similarity">
    <text evidence="9">Belongs to the G-protein coupled receptor 1 family.</text>
</comment>
<protein>
    <recommendedName>
        <fullName evidence="10">Olfactory receptor</fullName>
    </recommendedName>
</protein>
<dbReference type="SUPFAM" id="SSF81321">
    <property type="entry name" value="Family A G protein-coupled receptor-like"/>
    <property type="match status" value="1"/>
</dbReference>
<feature type="transmembrane region" description="Helical" evidence="10">
    <location>
        <begin position="45"/>
        <end position="68"/>
    </location>
</feature>
<dbReference type="InterPro" id="IPR000725">
    <property type="entry name" value="Olfact_rcpt"/>
</dbReference>
<dbReference type="GO" id="GO:0004984">
    <property type="term" value="F:olfactory receptor activity"/>
    <property type="evidence" value="ECO:0007669"/>
    <property type="project" value="InterPro"/>
</dbReference>
<evidence type="ECO:0000313" key="12">
    <source>
        <dbReference type="Ensembl" id="ENSCSRP00000020788.1"/>
    </source>
</evidence>
<keyword evidence="9" id="KW-0297">G-protein coupled receptor</keyword>
<keyword evidence="3 10" id="KW-0716">Sensory transduction</keyword>
<evidence type="ECO:0000256" key="6">
    <source>
        <dbReference type="ARBA" id="ARBA00022989"/>
    </source>
</evidence>
<keyword evidence="7 10" id="KW-0472">Membrane</keyword>
<keyword evidence="9" id="KW-0675">Receptor</keyword>
<dbReference type="PROSITE" id="PS00237">
    <property type="entry name" value="G_PROTEIN_RECEP_F1_1"/>
    <property type="match status" value="1"/>
</dbReference>
<feature type="transmembrane region" description="Helical" evidence="10">
    <location>
        <begin position="122"/>
        <end position="140"/>
    </location>
</feature>
<keyword evidence="6 10" id="KW-1133">Transmembrane helix</keyword>
<dbReference type="InterPro" id="IPR000276">
    <property type="entry name" value="GPCR_Rhodpsn"/>
</dbReference>
<dbReference type="Pfam" id="PF13853">
    <property type="entry name" value="7tm_4"/>
    <property type="match status" value="1"/>
</dbReference>
<name>A0A8C3SYI9_CHESE</name>
<evidence type="ECO:0000313" key="13">
    <source>
        <dbReference type="Proteomes" id="UP000694403"/>
    </source>
</evidence>
<accession>A0A8C3SYI9</accession>
<keyword evidence="10" id="KW-1003">Cell membrane</keyword>
<dbReference type="CDD" id="cd15951">
    <property type="entry name" value="7tmA_OR52R_52L-like"/>
    <property type="match status" value="1"/>
</dbReference>
<feature type="transmembrane region" description="Helical" evidence="10">
    <location>
        <begin position="223"/>
        <end position="245"/>
    </location>
</feature>
<dbReference type="PANTHER" id="PTHR26450">
    <property type="entry name" value="OLFACTORY RECEPTOR 56B1-RELATED"/>
    <property type="match status" value="1"/>
</dbReference>
<feature type="transmembrane region" description="Helical" evidence="10">
    <location>
        <begin position="160"/>
        <end position="182"/>
    </location>
</feature>
<dbReference type="Gene3D" id="1.20.1070.10">
    <property type="entry name" value="Rhodopsin 7-helix transmembrane proteins"/>
    <property type="match status" value="1"/>
</dbReference>
<comment type="function">
    <text evidence="1">Odorant receptor.</text>
</comment>
<dbReference type="Proteomes" id="UP000694403">
    <property type="component" value="Unplaced"/>
</dbReference>
<evidence type="ECO:0000256" key="7">
    <source>
        <dbReference type="ARBA" id="ARBA00023136"/>
    </source>
</evidence>
<comment type="subcellular location">
    <subcellularLocation>
        <location evidence="10">Cell membrane</location>
        <topology evidence="10">Multi-pass membrane protein</topology>
    </subcellularLocation>
    <subcellularLocation>
        <location evidence="2">Membrane</location>
        <topology evidence="2">Multi-pass membrane protein</topology>
    </subcellularLocation>
</comment>
<evidence type="ECO:0000256" key="4">
    <source>
        <dbReference type="ARBA" id="ARBA00022692"/>
    </source>
</evidence>
<feature type="transmembrane region" description="Helical" evidence="10">
    <location>
        <begin position="293"/>
        <end position="315"/>
    </location>
</feature>
<dbReference type="GO" id="GO:0005886">
    <property type="term" value="C:plasma membrane"/>
    <property type="evidence" value="ECO:0007669"/>
    <property type="project" value="UniProtKB-SubCell"/>
</dbReference>
<organism evidence="12 13">
    <name type="scientific">Chelydra serpentina</name>
    <name type="common">Snapping turtle</name>
    <name type="synonym">Testudo serpentina</name>
    <dbReference type="NCBI Taxonomy" id="8475"/>
    <lineage>
        <taxon>Eukaryota</taxon>
        <taxon>Metazoa</taxon>
        <taxon>Chordata</taxon>
        <taxon>Craniata</taxon>
        <taxon>Vertebrata</taxon>
        <taxon>Euteleostomi</taxon>
        <taxon>Archelosauria</taxon>
        <taxon>Testudinata</taxon>
        <taxon>Testudines</taxon>
        <taxon>Cryptodira</taxon>
        <taxon>Durocryptodira</taxon>
        <taxon>Americhelydia</taxon>
        <taxon>Chelydroidea</taxon>
        <taxon>Chelydridae</taxon>
        <taxon>Chelydra</taxon>
    </lineage>
</organism>
<dbReference type="PROSITE" id="PS50262">
    <property type="entry name" value="G_PROTEIN_RECEP_F1_2"/>
    <property type="match status" value="1"/>
</dbReference>
<dbReference type="InterPro" id="IPR050402">
    <property type="entry name" value="OR51/52/56-like"/>
</dbReference>
<dbReference type="PANTHER" id="PTHR26450:SF87">
    <property type="entry name" value="OLFACTORY RECEPTOR 51F2"/>
    <property type="match status" value="1"/>
</dbReference>
<evidence type="ECO:0000256" key="5">
    <source>
        <dbReference type="ARBA" id="ARBA00022725"/>
    </source>
</evidence>
<reference evidence="12" key="1">
    <citation type="submission" date="2025-08" db="UniProtKB">
        <authorList>
            <consortium name="Ensembl"/>
        </authorList>
    </citation>
    <scope>IDENTIFICATION</scope>
</reference>
<dbReference type="PRINTS" id="PR00245">
    <property type="entry name" value="OLFACTORYR"/>
</dbReference>
<dbReference type="InterPro" id="IPR017452">
    <property type="entry name" value="GPCR_Rhodpsn_7TM"/>
</dbReference>
<dbReference type="FunFam" id="1.20.1070.10:FF:000006">
    <property type="entry name" value="Olfactory receptor"/>
    <property type="match status" value="1"/>
</dbReference>
<keyword evidence="8 9" id="KW-0807">Transducer</keyword>
<feature type="transmembrane region" description="Helical" evidence="10">
    <location>
        <begin position="80"/>
        <end position="102"/>
    </location>
</feature>
<feature type="domain" description="G-protein coupled receptors family 1 profile" evidence="11">
    <location>
        <begin position="61"/>
        <end position="313"/>
    </location>
</feature>
<dbReference type="PRINTS" id="PR00237">
    <property type="entry name" value="GPCRRHODOPSN"/>
</dbReference>
<evidence type="ECO:0000256" key="3">
    <source>
        <dbReference type="ARBA" id="ARBA00022606"/>
    </source>
</evidence>
<evidence type="ECO:0000256" key="2">
    <source>
        <dbReference type="ARBA" id="ARBA00004141"/>
    </source>
</evidence>
<dbReference type="AlphaFoldDB" id="A0A8C3SYI9"/>
<keyword evidence="4 9" id="KW-0812">Transmembrane</keyword>
<dbReference type="Ensembl" id="ENSCSRT00000021712.1">
    <property type="protein sequence ID" value="ENSCSRP00000020788.1"/>
    <property type="gene ID" value="ENSCSRG00000015779.1"/>
</dbReference>